<evidence type="ECO:0000256" key="2">
    <source>
        <dbReference type="ARBA" id="ARBA00022525"/>
    </source>
</evidence>
<reference evidence="4" key="1">
    <citation type="submission" date="2015-12" db="EMBL/GenBank/DDBJ databases">
        <title>High throughput identification of novel conotoxins from the Chinese tubular cone snail Conus betulinus by multitranscriptome sequencing.</title>
        <authorList>
            <person name="Ruan Z."/>
            <person name="Peng C."/>
            <person name="Shi Q."/>
            <person name="Yao G."/>
            <person name="Gao B.-M."/>
        </authorList>
    </citation>
    <scope>NUCLEOTIDE SEQUENCE</scope>
</reference>
<protein>
    <submittedName>
        <fullName evidence="4">Conotoxin</fullName>
    </submittedName>
</protein>
<dbReference type="AlphaFoldDB" id="A0A142C1L9"/>
<dbReference type="Pfam" id="PF02950">
    <property type="entry name" value="Conotoxin"/>
    <property type="match status" value="1"/>
</dbReference>
<dbReference type="GO" id="GO:0005576">
    <property type="term" value="C:extracellular region"/>
    <property type="evidence" value="ECO:0007669"/>
    <property type="project" value="UniProtKB-SubCell"/>
</dbReference>
<dbReference type="InterPro" id="IPR004214">
    <property type="entry name" value="Conotoxin"/>
</dbReference>
<feature type="chain" id="PRO_5007492967" evidence="3">
    <location>
        <begin position="23"/>
        <end position="84"/>
    </location>
</feature>
<sequence length="84" mass="9156">MKLTCAVIIAVLFLTACQLTTADDSRGRQEYPTKMLRAKMPNSKLFKLTKRCTAPGGGCTRMSGGCCSHLCMLRKNGNPICVDQ</sequence>
<dbReference type="EMBL" id="KU563972">
    <property type="protein sequence ID" value="AMP44720.1"/>
    <property type="molecule type" value="mRNA"/>
</dbReference>
<proteinExistence type="evidence at transcript level"/>
<keyword evidence="2" id="KW-0964">Secreted</keyword>
<name>A0A142C1L9_CONBE</name>
<keyword evidence="3" id="KW-0732">Signal</keyword>
<accession>A0A142C1L9</accession>
<comment type="subcellular location">
    <subcellularLocation>
        <location evidence="1">Secreted</location>
    </subcellularLocation>
</comment>
<evidence type="ECO:0000256" key="3">
    <source>
        <dbReference type="SAM" id="SignalP"/>
    </source>
</evidence>
<feature type="signal peptide" evidence="3">
    <location>
        <begin position="1"/>
        <end position="22"/>
    </location>
</feature>
<evidence type="ECO:0000313" key="4">
    <source>
        <dbReference type="EMBL" id="AMP44720.1"/>
    </source>
</evidence>
<dbReference type="GO" id="GO:0008200">
    <property type="term" value="F:ion channel inhibitor activity"/>
    <property type="evidence" value="ECO:0007669"/>
    <property type="project" value="InterPro"/>
</dbReference>
<dbReference type="PROSITE" id="PS51257">
    <property type="entry name" value="PROKAR_LIPOPROTEIN"/>
    <property type="match status" value="1"/>
</dbReference>
<evidence type="ECO:0000256" key="1">
    <source>
        <dbReference type="ARBA" id="ARBA00004613"/>
    </source>
</evidence>
<organism evidence="4">
    <name type="scientific">Conus betulinus</name>
    <name type="common">Beech cone</name>
    <dbReference type="NCBI Taxonomy" id="89764"/>
    <lineage>
        <taxon>Eukaryota</taxon>
        <taxon>Metazoa</taxon>
        <taxon>Spiralia</taxon>
        <taxon>Lophotrochozoa</taxon>
        <taxon>Mollusca</taxon>
        <taxon>Gastropoda</taxon>
        <taxon>Caenogastropoda</taxon>
        <taxon>Neogastropoda</taxon>
        <taxon>Conoidea</taxon>
        <taxon>Conidae</taxon>
        <taxon>Conus</taxon>
        <taxon>Dendroconus</taxon>
    </lineage>
</organism>